<evidence type="ECO:0000313" key="5">
    <source>
        <dbReference type="EMBL" id="CAD9699878.1"/>
    </source>
</evidence>
<dbReference type="GO" id="GO:0006511">
    <property type="term" value="P:ubiquitin-dependent protein catabolic process"/>
    <property type="evidence" value="ECO:0007669"/>
    <property type="project" value="TreeGrafter"/>
</dbReference>
<feature type="region of interest" description="Disordered" evidence="3">
    <location>
        <begin position="1"/>
        <end position="27"/>
    </location>
</feature>
<feature type="compositionally biased region" description="Basic and acidic residues" evidence="3">
    <location>
        <begin position="497"/>
        <end position="510"/>
    </location>
</feature>
<dbReference type="InterPro" id="IPR000717">
    <property type="entry name" value="PCI_dom"/>
</dbReference>
<dbReference type="PROSITE" id="PS50250">
    <property type="entry name" value="PCI"/>
    <property type="match status" value="1"/>
</dbReference>
<dbReference type="InterPro" id="IPR013586">
    <property type="entry name" value="PSMD3_C"/>
</dbReference>
<evidence type="ECO:0000256" key="2">
    <source>
        <dbReference type="ARBA" id="ARBA00022942"/>
    </source>
</evidence>
<dbReference type="SMART" id="SM00753">
    <property type="entry name" value="PAM"/>
    <property type="match status" value="1"/>
</dbReference>
<dbReference type="InterPro" id="IPR050756">
    <property type="entry name" value="CSN3"/>
</dbReference>
<evidence type="ECO:0000256" key="3">
    <source>
        <dbReference type="SAM" id="MobiDB-lite"/>
    </source>
</evidence>
<feature type="compositionally biased region" description="Basic and acidic residues" evidence="3">
    <location>
        <begin position="1"/>
        <end position="15"/>
    </location>
</feature>
<sequence length="519" mass="57486">MSDSKDKTVKDESVETPKISDATPTSSLEACARRLERSLGGGEATASSSAVESAIMQHHVNPSKTVRRWLGTSSGASGSCTLEDVARAASSLLDPMCSSSTGRDLLMQLSENVTMEDSSADNAFLTVRTSREVESWLLSLAVRILFQQNSNQQALILCDKSIQIVQTHLDEASAATVGGTASSLYPLLARLYRYQSLVVERIELPDSVQRRAHLMDAHRMACLRRDVDTSATLLNLLLRDLLRADQVEQAHKLLSNSTFPDAASNNQFCRFLYHSGRIQALRLEYTSAFSNLSQCLRKAPSNTGLGFRIAAQRLLVVVQLLMGEVPERNVFFTHKMVGELKPYRMITQAVRRGDLAVFHKTVSQFADRFKADGTYTLISRLAHSVVKAGLRKLNMSYSRISLQDIADRLGLQCATSAEFVVAKAIRDGVIDATVNHEGGFVQSHDLVDVYATTEPSEAFHRRIAYCLTTHNDAVRAMRYPPDAYKKQLEASRGLRGGKNDDKTDEEKAQELEDELDEDY</sequence>
<dbReference type="PANTHER" id="PTHR10758">
    <property type="entry name" value="26S PROTEASOME NON-ATPASE REGULATORY SUBUNIT 3/COP9 SIGNALOSOME COMPLEX SUBUNIT 3"/>
    <property type="match status" value="1"/>
</dbReference>
<dbReference type="SMART" id="SM00088">
    <property type="entry name" value="PINT"/>
    <property type="match status" value="1"/>
</dbReference>
<dbReference type="GO" id="GO:0030234">
    <property type="term" value="F:enzyme regulator activity"/>
    <property type="evidence" value="ECO:0007669"/>
    <property type="project" value="InterPro"/>
</dbReference>
<dbReference type="Pfam" id="PF08375">
    <property type="entry name" value="Rpn3_C"/>
    <property type="match status" value="1"/>
</dbReference>
<dbReference type="SUPFAM" id="SSF46785">
    <property type="entry name" value="Winged helix' DNA-binding domain"/>
    <property type="match status" value="1"/>
</dbReference>
<keyword evidence="2" id="KW-0647">Proteasome</keyword>
<comment type="similarity">
    <text evidence="1">Belongs to the proteasome subunit S3 family.</text>
</comment>
<dbReference type="Gene3D" id="1.25.40.570">
    <property type="match status" value="1"/>
</dbReference>
<organism evidence="5">
    <name type="scientific">Eucampia antarctica</name>
    <dbReference type="NCBI Taxonomy" id="49252"/>
    <lineage>
        <taxon>Eukaryota</taxon>
        <taxon>Sar</taxon>
        <taxon>Stramenopiles</taxon>
        <taxon>Ochrophyta</taxon>
        <taxon>Bacillariophyta</taxon>
        <taxon>Mediophyceae</taxon>
        <taxon>Biddulphiophycidae</taxon>
        <taxon>Hemiaulales</taxon>
        <taxon>Hemiaulaceae</taxon>
        <taxon>Eucampia</taxon>
    </lineage>
</organism>
<evidence type="ECO:0000256" key="1">
    <source>
        <dbReference type="ARBA" id="ARBA00007912"/>
    </source>
</evidence>
<dbReference type="InterPro" id="IPR036390">
    <property type="entry name" value="WH_DNA-bd_sf"/>
</dbReference>
<dbReference type="InterPro" id="IPR057985">
    <property type="entry name" value="TPR_PSMD3_N"/>
</dbReference>
<dbReference type="GO" id="GO:0042176">
    <property type="term" value="P:regulation of protein catabolic process"/>
    <property type="evidence" value="ECO:0007669"/>
    <property type="project" value="InterPro"/>
</dbReference>
<feature type="domain" description="PCI" evidence="4">
    <location>
        <begin position="269"/>
        <end position="448"/>
    </location>
</feature>
<proteinExistence type="inferred from homology"/>
<gene>
    <name evidence="5" type="ORF">EANT1437_LOCUS14999</name>
</gene>
<accession>A0A7S2WPD9</accession>
<name>A0A7S2WPD9_9STRA</name>
<evidence type="ECO:0000259" key="4">
    <source>
        <dbReference type="PROSITE" id="PS50250"/>
    </source>
</evidence>
<dbReference type="Pfam" id="PF01399">
    <property type="entry name" value="PCI"/>
    <property type="match status" value="1"/>
</dbReference>
<dbReference type="GO" id="GO:0008541">
    <property type="term" value="C:proteasome regulatory particle, lid subcomplex"/>
    <property type="evidence" value="ECO:0007669"/>
    <property type="project" value="TreeGrafter"/>
</dbReference>
<reference evidence="5" key="1">
    <citation type="submission" date="2021-01" db="EMBL/GenBank/DDBJ databases">
        <authorList>
            <person name="Corre E."/>
            <person name="Pelletier E."/>
            <person name="Niang G."/>
            <person name="Scheremetjew M."/>
            <person name="Finn R."/>
            <person name="Kale V."/>
            <person name="Holt S."/>
            <person name="Cochrane G."/>
            <person name="Meng A."/>
            <person name="Brown T."/>
            <person name="Cohen L."/>
        </authorList>
    </citation>
    <scope>NUCLEOTIDE SEQUENCE</scope>
    <source>
        <strain evidence="5">CCMP1452</strain>
    </source>
</reference>
<dbReference type="AlphaFoldDB" id="A0A7S2WPD9"/>
<feature type="region of interest" description="Disordered" evidence="3">
    <location>
        <begin position="488"/>
        <end position="519"/>
    </location>
</feature>
<dbReference type="Pfam" id="PF25573">
    <property type="entry name" value="TPR_PSMD3_N"/>
    <property type="match status" value="1"/>
</dbReference>
<dbReference type="EMBL" id="HBHI01029315">
    <property type="protein sequence ID" value="CAD9699878.1"/>
    <property type="molecule type" value="Transcribed_RNA"/>
</dbReference>
<protein>
    <recommendedName>
        <fullName evidence="4">PCI domain-containing protein</fullName>
    </recommendedName>
</protein>
<dbReference type="PANTHER" id="PTHR10758:SF2">
    <property type="entry name" value="26S PROTEASOME NON-ATPASE REGULATORY SUBUNIT 3"/>
    <property type="match status" value="1"/>
</dbReference>